<organism evidence="3">
    <name type="scientific">Schistocephalus solidus</name>
    <name type="common">Tapeworm</name>
    <dbReference type="NCBI Taxonomy" id="70667"/>
    <lineage>
        <taxon>Eukaryota</taxon>
        <taxon>Metazoa</taxon>
        <taxon>Spiralia</taxon>
        <taxon>Lophotrochozoa</taxon>
        <taxon>Platyhelminthes</taxon>
        <taxon>Cestoda</taxon>
        <taxon>Eucestoda</taxon>
        <taxon>Diphyllobothriidea</taxon>
        <taxon>Diphyllobothriidae</taxon>
        <taxon>Schistocephalus</taxon>
    </lineage>
</organism>
<name>A0A183TDB6_SCHSO</name>
<sequence length="306" mass="34625">MMKSEQVFKCNIIRDTLNVPKDFTFGKASPDGNGSVGQLLRGHAYKHLLGLTAPTAKSMNDGPEADRRCVTLAEREAILRATLKQQLRRHLFKRGPEITAVLCQLAEGERFIAEDLVQAVYEEFDPPLDEELREELFDVARGENFASSDSKLVEPATSRHSEAPRTIDWKLFASLLDWNRLEPFERGGHEDCMKEDPCVPSLTERAEIVRKRLGTAAKQRLIKWRTTNATYQGDRAGLLDNRLWRTLGAPSYLRDYTVPCPIKVYEKRNFADSGGVATLINPALMSTLNIGQRDMFILRDKQEVSC</sequence>
<protein>
    <submittedName>
        <fullName evidence="3">EF-hand domain-containing family member B</fullName>
    </submittedName>
</protein>
<dbReference type="WBParaSite" id="SSLN_0001501101-mRNA-1">
    <property type="protein sequence ID" value="SSLN_0001501101-mRNA-1"/>
    <property type="gene ID" value="SSLN_0001501101"/>
</dbReference>
<keyword evidence="2" id="KW-1185">Reference proteome</keyword>
<evidence type="ECO:0000313" key="1">
    <source>
        <dbReference type="EMBL" id="VDM00852.1"/>
    </source>
</evidence>
<dbReference type="EMBL" id="UYSU01039002">
    <property type="protein sequence ID" value="VDM00852.1"/>
    <property type="molecule type" value="Genomic_DNA"/>
</dbReference>
<accession>A0A183TDB6</accession>
<dbReference type="Proteomes" id="UP000275846">
    <property type="component" value="Unassembled WGS sequence"/>
</dbReference>
<dbReference type="STRING" id="70667.A0A183TDB6"/>
<proteinExistence type="predicted"/>
<reference evidence="3" key="1">
    <citation type="submission" date="2016-06" db="UniProtKB">
        <authorList>
            <consortium name="WormBaseParasite"/>
        </authorList>
    </citation>
    <scope>IDENTIFICATION</scope>
</reference>
<dbReference type="OrthoDB" id="2096280at2759"/>
<dbReference type="AlphaFoldDB" id="A0A183TDB6"/>
<evidence type="ECO:0000313" key="2">
    <source>
        <dbReference type="Proteomes" id="UP000275846"/>
    </source>
</evidence>
<reference evidence="1 2" key="2">
    <citation type="submission" date="2018-11" db="EMBL/GenBank/DDBJ databases">
        <authorList>
            <consortium name="Pathogen Informatics"/>
        </authorList>
    </citation>
    <scope>NUCLEOTIDE SEQUENCE [LARGE SCALE GENOMIC DNA]</scope>
    <source>
        <strain evidence="1 2">NST_G2</strain>
    </source>
</reference>
<gene>
    <name evidence="1" type="ORF">SSLN_LOCUS14466</name>
</gene>
<evidence type="ECO:0000313" key="3">
    <source>
        <dbReference type="WBParaSite" id="SSLN_0001501101-mRNA-1"/>
    </source>
</evidence>